<evidence type="ECO:0000256" key="2">
    <source>
        <dbReference type="PROSITE-ProRule" id="PRU00335"/>
    </source>
</evidence>
<dbReference type="STRING" id="228230.RMCC_0686"/>
<protein>
    <submittedName>
        <fullName evidence="5">TetR family transcriptional regulator</fullName>
    </submittedName>
</protein>
<dbReference type="GO" id="GO:0003700">
    <property type="term" value="F:DNA-binding transcription factor activity"/>
    <property type="evidence" value="ECO:0007669"/>
    <property type="project" value="TreeGrafter"/>
</dbReference>
<dbReference type="Pfam" id="PF00440">
    <property type="entry name" value="TetR_N"/>
    <property type="match status" value="1"/>
</dbReference>
<name>A0A117I8U0_MYCCR</name>
<dbReference type="Gene3D" id="1.10.357.10">
    <property type="entry name" value="Tetracycline Repressor, domain 2"/>
    <property type="match status" value="1"/>
</dbReference>
<evidence type="ECO:0000256" key="1">
    <source>
        <dbReference type="ARBA" id="ARBA00023125"/>
    </source>
</evidence>
<dbReference type="EMBL" id="BCSY01000026">
    <property type="protein sequence ID" value="GAS93720.1"/>
    <property type="molecule type" value="Genomic_DNA"/>
</dbReference>
<evidence type="ECO:0000313" key="5">
    <source>
        <dbReference type="EMBL" id="GAS93720.1"/>
    </source>
</evidence>
<proteinExistence type="predicted"/>
<dbReference type="PRINTS" id="PR00455">
    <property type="entry name" value="HTHTETR"/>
</dbReference>
<dbReference type="PROSITE" id="PS50977">
    <property type="entry name" value="HTH_TETR_2"/>
    <property type="match status" value="1"/>
</dbReference>
<feature type="domain" description="HTH tetR-type" evidence="4">
    <location>
        <begin position="36"/>
        <end position="96"/>
    </location>
</feature>
<evidence type="ECO:0000313" key="6">
    <source>
        <dbReference type="Proteomes" id="UP000069443"/>
    </source>
</evidence>
<reference evidence="6" key="1">
    <citation type="journal article" date="2016" name="Genome Announc.">
        <title>Draft Genome Sequences of Five Rapidly Growing Mycobacterium Species, M. thermoresistibile, M. fortuitum subsp. acetamidolyticum, M. canariasense, M. brisbanense, and M. novocastrense.</title>
        <authorList>
            <person name="Katahira K."/>
            <person name="Ogura Y."/>
            <person name="Gotoh Y."/>
            <person name="Hayashi T."/>
        </authorList>
    </citation>
    <scope>NUCLEOTIDE SEQUENCE [LARGE SCALE GENOMIC DNA]</scope>
    <source>
        <strain evidence="6">JCM15298</strain>
    </source>
</reference>
<dbReference type="RefSeq" id="WP_062655117.1">
    <property type="nucleotide sequence ID" value="NZ_BCSY01000026.1"/>
</dbReference>
<dbReference type="Pfam" id="PF17925">
    <property type="entry name" value="TetR_C_20"/>
    <property type="match status" value="1"/>
</dbReference>
<dbReference type="SUPFAM" id="SSF46689">
    <property type="entry name" value="Homeodomain-like"/>
    <property type="match status" value="1"/>
</dbReference>
<keyword evidence="6" id="KW-1185">Reference proteome</keyword>
<evidence type="ECO:0000256" key="3">
    <source>
        <dbReference type="SAM" id="MobiDB-lite"/>
    </source>
</evidence>
<dbReference type="InterPro" id="IPR050109">
    <property type="entry name" value="HTH-type_TetR-like_transc_reg"/>
</dbReference>
<dbReference type="Proteomes" id="UP000069443">
    <property type="component" value="Unassembled WGS sequence"/>
</dbReference>
<gene>
    <name evidence="5" type="ORF">RMCC_0686</name>
</gene>
<feature type="region of interest" description="Disordered" evidence="3">
    <location>
        <begin position="1"/>
        <end position="35"/>
    </location>
</feature>
<dbReference type="AlphaFoldDB" id="A0A117I8U0"/>
<reference evidence="6" key="2">
    <citation type="submission" date="2016-02" db="EMBL/GenBank/DDBJ databases">
        <title>Draft genome sequence of five rapidly growing Mycobacterium species.</title>
        <authorList>
            <person name="Katahira K."/>
            <person name="Gotou Y."/>
            <person name="Iida K."/>
            <person name="Ogura Y."/>
            <person name="Hayashi T."/>
        </authorList>
    </citation>
    <scope>NUCLEOTIDE SEQUENCE [LARGE SCALE GENOMIC DNA]</scope>
    <source>
        <strain evidence="6">JCM15298</strain>
    </source>
</reference>
<keyword evidence="1 2" id="KW-0238">DNA-binding</keyword>
<dbReference type="PANTHER" id="PTHR30055:SF242">
    <property type="entry name" value="HTH-TYPE TRANSCRIPTIONAL REPRESSOR KSTR"/>
    <property type="match status" value="1"/>
</dbReference>
<dbReference type="InterPro" id="IPR001647">
    <property type="entry name" value="HTH_TetR"/>
</dbReference>
<comment type="caution">
    <text evidence="5">The sequence shown here is derived from an EMBL/GenBank/DDBJ whole genome shotgun (WGS) entry which is preliminary data.</text>
</comment>
<evidence type="ECO:0000259" key="4">
    <source>
        <dbReference type="PROSITE" id="PS50977"/>
    </source>
</evidence>
<dbReference type="GO" id="GO:0000976">
    <property type="term" value="F:transcription cis-regulatory region binding"/>
    <property type="evidence" value="ECO:0007669"/>
    <property type="project" value="TreeGrafter"/>
</dbReference>
<feature type="DNA-binding region" description="H-T-H motif" evidence="2">
    <location>
        <begin position="59"/>
        <end position="78"/>
    </location>
</feature>
<dbReference type="InterPro" id="IPR009057">
    <property type="entry name" value="Homeodomain-like_sf"/>
</dbReference>
<dbReference type="OrthoDB" id="4614986at2"/>
<sequence length="223" mass="24071">MTHALSRSHGKTRPLEANSAGGQTRTAVAPASRSSAQRREAILDAALLVATSGGYEAVQMRSVAERAGIAVGTLYRHFPAKTNLLVAALSREFRRLDSADDWASGDGTPLERLERLTTHLHDRWQRDPWLTSAMTRAFAVADTRAAAELDCAAAEIQTLLARTLRGGEPTPADLHIAAIISDVWLANLVAFCGHRASAADTRERIDLATRRVVTSRARPAETA</sequence>
<dbReference type="InterPro" id="IPR041642">
    <property type="entry name" value="KstR_C"/>
</dbReference>
<dbReference type="PANTHER" id="PTHR30055">
    <property type="entry name" value="HTH-TYPE TRANSCRIPTIONAL REGULATOR RUTR"/>
    <property type="match status" value="1"/>
</dbReference>
<organism evidence="5 6">
    <name type="scientific">Mycolicibacterium canariasense</name>
    <name type="common">Mycobacterium canariasense</name>
    <dbReference type="NCBI Taxonomy" id="228230"/>
    <lineage>
        <taxon>Bacteria</taxon>
        <taxon>Bacillati</taxon>
        <taxon>Actinomycetota</taxon>
        <taxon>Actinomycetes</taxon>
        <taxon>Mycobacteriales</taxon>
        <taxon>Mycobacteriaceae</taxon>
        <taxon>Mycolicibacterium</taxon>
    </lineage>
</organism>
<feature type="compositionally biased region" description="Basic residues" evidence="3">
    <location>
        <begin position="1"/>
        <end position="12"/>
    </location>
</feature>
<accession>A0A117I8U0</accession>